<organism evidence="2 3">
    <name type="scientific">Linderina pennispora</name>
    <dbReference type="NCBI Taxonomy" id="61395"/>
    <lineage>
        <taxon>Eukaryota</taxon>
        <taxon>Fungi</taxon>
        <taxon>Fungi incertae sedis</taxon>
        <taxon>Zoopagomycota</taxon>
        <taxon>Kickxellomycotina</taxon>
        <taxon>Kickxellomycetes</taxon>
        <taxon>Kickxellales</taxon>
        <taxon>Kickxellaceae</taxon>
        <taxon>Linderina</taxon>
    </lineage>
</organism>
<feature type="signal peptide" evidence="1">
    <location>
        <begin position="1"/>
        <end position="18"/>
    </location>
</feature>
<protein>
    <recommendedName>
        <fullName evidence="4">4Fe-4S ferredoxin-type domain-containing protein</fullName>
    </recommendedName>
</protein>
<keyword evidence="3" id="KW-1185">Reference proteome</keyword>
<dbReference type="EMBL" id="MCFD01000008">
    <property type="protein sequence ID" value="ORX69142.1"/>
    <property type="molecule type" value="Genomic_DNA"/>
</dbReference>
<sequence length="241" mass="25103">MVVLLLRISSGMLVGISSSCIRARIRFGVGSTVPIGVCGCDCACAWSPSDIVCTAGCDCTCGSSPRATCCSAGGSAGCGWGCFLFIPLAILCVADRLWPSSGSGRISSYVCGRATRRCDLRSNDADMHFLVSESRSLVNVPSSMSPYGSRLKSILNTVSTVFWPLVLAVALSCAISLNRCFCSGVLALQCLSAVLAIPPPSAPPTCAHRVQLEAQSCCARCMNCVDSAAYLGQLVEKMTSS</sequence>
<evidence type="ECO:0000256" key="1">
    <source>
        <dbReference type="SAM" id="SignalP"/>
    </source>
</evidence>
<feature type="chain" id="PRO_5013163869" description="4Fe-4S ferredoxin-type domain-containing protein" evidence="1">
    <location>
        <begin position="19"/>
        <end position="241"/>
    </location>
</feature>
<dbReference type="PROSITE" id="PS51257">
    <property type="entry name" value="PROKAR_LIPOPROTEIN"/>
    <property type="match status" value="1"/>
</dbReference>
<evidence type="ECO:0000313" key="2">
    <source>
        <dbReference type="EMBL" id="ORX69142.1"/>
    </source>
</evidence>
<evidence type="ECO:0008006" key="4">
    <source>
        <dbReference type="Google" id="ProtNLM"/>
    </source>
</evidence>
<name>A0A1Y1W6U1_9FUNG</name>
<keyword evidence="1" id="KW-0732">Signal</keyword>
<dbReference type="GeneID" id="63800450"/>
<dbReference type="Proteomes" id="UP000193922">
    <property type="component" value="Unassembled WGS sequence"/>
</dbReference>
<accession>A0A1Y1W6U1</accession>
<evidence type="ECO:0000313" key="3">
    <source>
        <dbReference type="Proteomes" id="UP000193922"/>
    </source>
</evidence>
<dbReference type="RefSeq" id="XP_040742874.1">
    <property type="nucleotide sequence ID" value="XM_040883802.1"/>
</dbReference>
<proteinExistence type="predicted"/>
<gene>
    <name evidence="2" type="ORF">DL89DRAFT_172051</name>
</gene>
<dbReference type="AlphaFoldDB" id="A0A1Y1W6U1"/>
<comment type="caution">
    <text evidence="2">The sequence shown here is derived from an EMBL/GenBank/DDBJ whole genome shotgun (WGS) entry which is preliminary data.</text>
</comment>
<reference evidence="2 3" key="1">
    <citation type="submission" date="2016-07" db="EMBL/GenBank/DDBJ databases">
        <title>Pervasive Adenine N6-methylation of Active Genes in Fungi.</title>
        <authorList>
            <consortium name="DOE Joint Genome Institute"/>
            <person name="Mondo S.J."/>
            <person name="Dannebaum R.O."/>
            <person name="Kuo R.C."/>
            <person name="Labutti K."/>
            <person name="Haridas S."/>
            <person name="Kuo A."/>
            <person name="Salamov A."/>
            <person name="Ahrendt S.R."/>
            <person name="Lipzen A."/>
            <person name="Sullivan W."/>
            <person name="Andreopoulos W.B."/>
            <person name="Clum A."/>
            <person name="Lindquist E."/>
            <person name="Daum C."/>
            <person name="Ramamoorthy G.K."/>
            <person name="Gryganskyi A."/>
            <person name="Culley D."/>
            <person name="Magnuson J.K."/>
            <person name="James T.Y."/>
            <person name="O'Malley M.A."/>
            <person name="Stajich J.E."/>
            <person name="Spatafora J.W."/>
            <person name="Visel A."/>
            <person name="Grigoriev I.V."/>
        </authorList>
    </citation>
    <scope>NUCLEOTIDE SEQUENCE [LARGE SCALE GENOMIC DNA]</scope>
    <source>
        <strain evidence="2 3">ATCC 12442</strain>
    </source>
</reference>